<feature type="region of interest" description="Disordered" evidence="1">
    <location>
        <begin position="128"/>
        <end position="159"/>
    </location>
</feature>
<feature type="compositionally biased region" description="Basic and acidic residues" evidence="1">
    <location>
        <begin position="141"/>
        <end position="152"/>
    </location>
</feature>
<dbReference type="EMBL" id="JAJJMA010038805">
    <property type="protein sequence ID" value="MCL7024852.1"/>
    <property type="molecule type" value="Genomic_DNA"/>
</dbReference>
<proteinExistence type="predicted"/>
<organism evidence="2 3">
    <name type="scientific">Papaver nudicaule</name>
    <name type="common">Iceland poppy</name>
    <dbReference type="NCBI Taxonomy" id="74823"/>
    <lineage>
        <taxon>Eukaryota</taxon>
        <taxon>Viridiplantae</taxon>
        <taxon>Streptophyta</taxon>
        <taxon>Embryophyta</taxon>
        <taxon>Tracheophyta</taxon>
        <taxon>Spermatophyta</taxon>
        <taxon>Magnoliopsida</taxon>
        <taxon>Ranunculales</taxon>
        <taxon>Papaveraceae</taxon>
        <taxon>Papaveroideae</taxon>
        <taxon>Papaver</taxon>
    </lineage>
</organism>
<sequence length="159" mass="17631">MELILSREDVLDVLNIKRTQFESEEEHFMENEGKHVNDLQGGYKVVVLPVDGGHSFNPYTLRVNAEKLIRVLDAAVATNLSIAGDCRFITEAETMIGEIKQLIIALWVSCPRILSAPFFSMLKAPNTYTGSSQASASSKSSKKEKSRSEKGKKGQGKRK</sequence>
<gene>
    <name evidence="2" type="ORF">MKW94_004239</name>
</gene>
<feature type="compositionally biased region" description="Low complexity" evidence="1">
    <location>
        <begin position="130"/>
        <end position="139"/>
    </location>
</feature>
<evidence type="ECO:0000313" key="2">
    <source>
        <dbReference type="EMBL" id="MCL7024852.1"/>
    </source>
</evidence>
<comment type="caution">
    <text evidence="2">The sequence shown here is derived from an EMBL/GenBank/DDBJ whole genome shotgun (WGS) entry which is preliminary data.</text>
</comment>
<evidence type="ECO:0000313" key="3">
    <source>
        <dbReference type="Proteomes" id="UP001177140"/>
    </source>
</evidence>
<name>A0AA41RU79_PAPNU</name>
<evidence type="ECO:0000256" key="1">
    <source>
        <dbReference type="SAM" id="MobiDB-lite"/>
    </source>
</evidence>
<keyword evidence="3" id="KW-1185">Reference proteome</keyword>
<dbReference type="AlphaFoldDB" id="A0AA41RU79"/>
<protein>
    <submittedName>
        <fullName evidence="2">Uncharacterized protein</fullName>
    </submittedName>
</protein>
<dbReference type="Proteomes" id="UP001177140">
    <property type="component" value="Unassembled WGS sequence"/>
</dbReference>
<reference evidence="2" key="1">
    <citation type="submission" date="2022-03" db="EMBL/GenBank/DDBJ databases">
        <title>A functionally conserved STORR gene fusion in Papaver species that diverged 16.8 million years ago.</title>
        <authorList>
            <person name="Catania T."/>
        </authorList>
    </citation>
    <scope>NUCLEOTIDE SEQUENCE</scope>
    <source>
        <strain evidence="2">S-191538</strain>
    </source>
</reference>
<accession>A0AA41RU79</accession>